<dbReference type="OMA" id="GGSTDQF"/>
<evidence type="ECO:0000313" key="4">
    <source>
        <dbReference type="EMBL" id="QPS09839.1"/>
    </source>
</evidence>
<dbReference type="EMBL" id="CP065668">
    <property type="protein sequence ID" value="QPS09839.1"/>
    <property type="molecule type" value="Genomic_DNA"/>
</dbReference>
<evidence type="ECO:0000256" key="1">
    <source>
        <dbReference type="ARBA" id="ARBA00006987"/>
    </source>
</evidence>
<reference evidence="3" key="2">
    <citation type="submission" date="2023-11" db="EMBL/GenBank/DDBJ databases">
        <title>Identification and selenium tolerance of Delftia acidovorans R3-25.</title>
        <authorList>
            <person name="Zhang S."/>
            <person name="Liu Y."/>
            <person name="Guo Y."/>
        </authorList>
    </citation>
    <scope>NUCLEOTIDE SEQUENCE</scope>
    <source>
        <strain evidence="3">R3-25</strain>
    </source>
</reference>
<dbReference type="Proteomes" id="UP000594778">
    <property type="component" value="Chromosome"/>
</dbReference>
<comment type="similarity">
    <text evidence="1">Belongs to the UPF0065 (bug) family.</text>
</comment>
<dbReference type="RefSeq" id="WP_012205004.1">
    <property type="nucleotide sequence ID" value="NZ_CAGKLB010000091.1"/>
</dbReference>
<feature type="chain" id="PRO_5015028471" evidence="2">
    <location>
        <begin position="23"/>
        <end position="325"/>
    </location>
</feature>
<dbReference type="PANTHER" id="PTHR42928">
    <property type="entry name" value="TRICARBOXYLATE-BINDING PROTEIN"/>
    <property type="match status" value="1"/>
</dbReference>
<dbReference type="Proteomes" id="UP001287445">
    <property type="component" value="Unassembled WGS sequence"/>
</dbReference>
<dbReference type="Gene3D" id="3.40.190.10">
    <property type="entry name" value="Periplasmic binding protein-like II"/>
    <property type="match status" value="1"/>
</dbReference>
<gene>
    <name evidence="4" type="ORF">I6G66_07450</name>
    <name evidence="3" type="ORF">SGN30_08370</name>
</gene>
<dbReference type="GeneID" id="94692998"/>
<dbReference type="PANTHER" id="PTHR42928:SF5">
    <property type="entry name" value="BLR1237 PROTEIN"/>
    <property type="match status" value="1"/>
</dbReference>
<name>A0A080NL17_DELAC</name>
<dbReference type="PIRSF" id="PIRSF017082">
    <property type="entry name" value="YflP"/>
    <property type="match status" value="1"/>
</dbReference>
<evidence type="ECO:0000313" key="5">
    <source>
        <dbReference type="Proteomes" id="UP000594778"/>
    </source>
</evidence>
<evidence type="ECO:0000256" key="2">
    <source>
        <dbReference type="SAM" id="SignalP"/>
    </source>
</evidence>
<accession>A0A080NL17</accession>
<dbReference type="Gene3D" id="3.40.190.150">
    <property type="entry name" value="Bordetella uptake gene, domain 1"/>
    <property type="match status" value="1"/>
</dbReference>
<reference evidence="4 5" key="1">
    <citation type="submission" date="2020-12" db="EMBL/GenBank/DDBJ databases">
        <title>FDA dAtabase for Regulatory Grade micrObial Sequences (FDA-ARGOS): Supporting development and validation of Infectious Disease Dx tests.</title>
        <authorList>
            <person name="Sproer C."/>
            <person name="Gronow S."/>
            <person name="Severitt S."/>
            <person name="Schroder I."/>
            <person name="Tallon L."/>
            <person name="Sadzewicz L."/>
            <person name="Zhao X."/>
            <person name="Boylan J."/>
            <person name="Ott S."/>
            <person name="Bowen H."/>
            <person name="Vavikolanu K."/>
            <person name="Mehta A."/>
            <person name="Aluvathingal J."/>
            <person name="Nadendla S."/>
            <person name="Lowell S."/>
            <person name="Myers T."/>
            <person name="Yan Y."/>
            <person name="Sichtig H."/>
        </authorList>
    </citation>
    <scope>NUCLEOTIDE SEQUENCE [LARGE SCALE GENOMIC DNA]</scope>
    <source>
        <strain evidence="4 5">FDAARGOS_909</strain>
    </source>
</reference>
<organism evidence="4 5">
    <name type="scientific">Delftia acidovorans</name>
    <name type="common">Pseudomonas acidovorans</name>
    <name type="synonym">Comamonas acidovorans</name>
    <dbReference type="NCBI Taxonomy" id="80866"/>
    <lineage>
        <taxon>Bacteria</taxon>
        <taxon>Pseudomonadati</taxon>
        <taxon>Pseudomonadota</taxon>
        <taxon>Betaproteobacteria</taxon>
        <taxon>Burkholderiales</taxon>
        <taxon>Comamonadaceae</taxon>
        <taxon>Delftia</taxon>
    </lineage>
</organism>
<dbReference type="InterPro" id="IPR042100">
    <property type="entry name" value="Bug_dom1"/>
</dbReference>
<dbReference type="AlphaFoldDB" id="A0A080NL17"/>
<keyword evidence="2" id="KW-0732">Signal</keyword>
<evidence type="ECO:0000313" key="3">
    <source>
        <dbReference type="EMBL" id="MDX4953435.1"/>
    </source>
</evidence>
<proteinExistence type="inferred from homology"/>
<sequence>MNKAIALLLAAAATAAAAPGFAQSDYPSKPIKLIAPYAPGGSVDVLARTLATHLSTELKQSVVVENRPGANTMIAASAVARSPADGYTLLLASNASMVLNPLLYKKLSYNPDRELKLTNILAEAPLVLVTNSQTGIKNVADLKAYSKAHAGKLNYSSVGLGNPLQLTTELIKSRLDVAATHIPFNGSAPALTALMANDTQLMVDVAGTSLPHIKAGKLVAIATTGPERSQFLPQTPTIAESGVPGFRASTWFGIAVPAGTPADARNTLQAAVNKVMLNPEFASALGNQTLAARKPQTQAQLDDFLAADGQMWRKVIADNAIALEN</sequence>
<protein>
    <submittedName>
        <fullName evidence="4">Tripartite tricarboxylate transporter substrate binding protein</fullName>
    </submittedName>
</protein>
<dbReference type="Pfam" id="PF03401">
    <property type="entry name" value="TctC"/>
    <property type="match status" value="1"/>
</dbReference>
<dbReference type="SUPFAM" id="SSF53850">
    <property type="entry name" value="Periplasmic binding protein-like II"/>
    <property type="match status" value="1"/>
</dbReference>
<dbReference type="InterPro" id="IPR005064">
    <property type="entry name" value="BUG"/>
</dbReference>
<dbReference type="CDD" id="cd13578">
    <property type="entry name" value="PBP2_Bug27"/>
    <property type="match status" value="1"/>
</dbReference>
<feature type="signal peptide" evidence="2">
    <location>
        <begin position="1"/>
        <end position="22"/>
    </location>
</feature>
<dbReference type="EMBL" id="JAWWMZ010000003">
    <property type="protein sequence ID" value="MDX4953435.1"/>
    <property type="molecule type" value="Genomic_DNA"/>
</dbReference>